<feature type="domain" description="Rab-GAP TBC" evidence="3">
    <location>
        <begin position="47"/>
        <end position="241"/>
    </location>
</feature>
<feature type="compositionally biased region" description="Acidic residues" evidence="1">
    <location>
        <begin position="381"/>
        <end position="392"/>
    </location>
</feature>
<evidence type="ECO:0000256" key="1">
    <source>
        <dbReference type="SAM" id="MobiDB-lite"/>
    </source>
</evidence>
<dbReference type="AlphaFoldDB" id="A0A151ZH48"/>
<dbReference type="EMBL" id="LODT01000028">
    <property type="protein sequence ID" value="KYQ93200.1"/>
    <property type="molecule type" value="Genomic_DNA"/>
</dbReference>
<dbReference type="GO" id="GO:0031267">
    <property type="term" value="F:small GTPase binding"/>
    <property type="evidence" value="ECO:0007669"/>
    <property type="project" value="TreeGrafter"/>
</dbReference>
<dbReference type="SMART" id="SM00164">
    <property type="entry name" value="TBC"/>
    <property type="match status" value="1"/>
</dbReference>
<dbReference type="SUPFAM" id="SSF47923">
    <property type="entry name" value="Ypt/Rab-GAP domain of gyp1p"/>
    <property type="match status" value="2"/>
</dbReference>
<sequence length="406" mass="47803">MSTTSIEKDKEPPWEYLLNDESFPNKHMTRVMHIKNKLEYHIRNKIPIQEKNRAKIWAIMENLDSIVTNQKNIDKYYECLNTPHEEIDNDVATDAVRTFPSKQYKQIMKDNHNGKKDPLYNVLKSYAIYNEEVQYTQGMNYLCLILLCYYTEIEAFWMLDLLIKKYGMRHFFRKRGSFVPSYLKFFEQEIQEQLPQLSNHFQKEGIQVYMFVQGWLCTIFVYQALPFQTISVIWDYFWYESNAGMGIEVLFKLSIALLKIINSSLLDVPMSQFFEFVKQEMTKVDPLEWIHEAYNVKLTDDTSSLLSEIVKNYQDCEKKDSRISEFIIATSKSNYTDLSFILASNNNNNNTTTTNTNVNDQNQDDSDTDIDYNKLLFLSDDSDGDDNYDEDATSPTLEREKSCIIS</sequence>
<comment type="caution">
    <text evidence="4">The sequence shown here is derived from an EMBL/GenBank/DDBJ whole genome shotgun (WGS) entry which is preliminary data.</text>
</comment>
<dbReference type="GO" id="GO:0005096">
    <property type="term" value="F:GTPase activator activity"/>
    <property type="evidence" value="ECO:0007669"/>
    <property type="project" value="TreeGrafter"/>
</dbReference>
<keyword evidence="2" id="KW-1133">Transmembrane helix</keyword>
<accession>A0A151ZH48</accession>
<proteinExistence type="predicted"/>
<gene>
    <name evidence="4" type="ORF">DLAC_05838</name>
</gene>
<dbReference type="Gene3D" id="1.10.8.270">
    <property type="entry name" value="putative rabgap domain of human tbc1 domain family member 14 like domains"/>
    <property type="match status" value="1"/>
</dbReference>
<name>A0A151ZH48_TIELA</name>
<evidence type="ECO:0000313" key="4">
    <source>
        <dbReference type="EMBL" id="KYQ93200.1"/>
    </source>
</evidence>
<dbReference type="PROSITE" id="PS50086">
    <property type="entry name" value="TBC_RABGAP"/>
    <property type="match status" value="1"/>
</dbReference>
<evidence type="ECO:0000256" key="2">
    <source>
        <dbReference type="SAM" id="Phobius"/>
    </source>
</evidence>
<dbReference type="InterPro" id="IPR000195">
    <property type="entry name" value="Rab-GAP-TBC_dom"/>
</dbReference>
<dbReference type="PANTHER" id="PTHR47219:SF9">
    <property type="entry name" value="GTPASE ACTIVATING PROTEIN AND CENTROSOME-ASSOCIATED, ISOFORM B"/>
    <property type="match status" value="1"/>
</dbReference>
<dbReference type="InterPro" id="IPR035969">
    <property type="entry name" value="Rab-GAP_TBC_sf"/>
</dbReference>
<dbReference type="PANTHER" id="PTHR47219">
    <property type="entry name" value="RAB GTPASE-ACTIVATING PROTEIN 1-LIKE"/>
    <property type="match status" value="1"/>
</dbReference>
<feature type="region of interest" description="Disordered" evidence="1">
    <location>
        <begin position="381"/>
        <end position="406"/>
    </location>
</feature>
<keyword evidence="5" id="KW-1185">Reference proteome</keyword>
<feature type="compositionally biased region" description="Basic and acidic residues" evidence="1">
    <location>
        <begin position="397"/>
        <end position="406"/>
    </location>
</feature>
<protein>
    <submittedName>
        <fullName evidence="4">RabGAP/TBC domain-containing protein</fullName>
    </submittedName>
</protein>
<dbReference type="OrthoDB" id="17936at2759"/>
<keyword evidence="2" id="KW-0812">Transmembrane</keyword>
<dbReference type="Gene3D" id="1.10.472.80">
    <property type="entry name" value="Ypt/Rab-GAP domain of gyp1p, domain 3"/>
    <property type="match status" value="1"/>
</dbReference>
<organism evidence="4 5">
    <name type="scientific">Tieghemostelium lacteum</name>
    <name type="common">Slime mold</name>
    <name type="synonym">Dictyostelium lacteum</name>
    <dbReference type="NCBI Taxonomy" id="361077"/>
    <lineage>
        <taxon>Eukaryota</taxon>
        <taxon>Amoebozoa</taxon>
        <taxon>Evosea</taxon>
        <taxon>Eumycetozoa</taxon>
        <taxon>Dictyostelia</taxon>
        <taxon>Dictyosteliales</taxon>
        <taxon>Raperosteliaceae</taxon>
        <taxon>Tieghemostelium</taxon>
    </lineage>
</organism>
<evidence type="ECO:0000313" key="5">
    <source>
        <dbReference type="Proteomes" id="UP000076078"/>
    </source>
</evidence>
<reference evidence="4 5" key="1">
    <citation type="submission" date="2015-12" db="EMBL/GenBank/DDBJ databases">
        <title>Dictyostelia acquired genes for synthesis and detection of signals that induce cell-type specialization by lateral gene transfer from prokaryotes.</title>
        <authorList>
            <person name="Gloeckner G."/>
            <person name="Schaap P."/>
        </authorList>
    </citation>
    <scope>NUCLEOTIDE SEQUENCE [LARGE SCALE GENOMIC DNA]</scope>
    <source>
        <strain evidence="4 5">TK</strain>
    </source>
</reference>
<dbReference type="Pfam" id="PF00566">
    <property type="entry name" value="RabGAP-TBC"/>
    <property type="match status" value="1"/>
</dbReference>
<feature type="transmembrane region" description="Helical" evidence="2">
    <location>
        <begin position="139"/>
        <end position="163"/>
    </location>
</feature>
<dbReference type="InterPro" id="IPR050302">
    <property type="entry name" value="Rab_GAP_TBC_domain"/>
</dbReference>
<keyword evidence="2" id="KW-0472">Membrane</keyword>
<dbReference type="OMA" id="IWAIMEN"/>
<dbReference type="InParanoid" id="A0A151ZH48"/>
<evidence type="ECO:0000259" key="3">
    <source>
        <dbReference type="PROSITE" id="PS50086"/>
    </source>
</evidence>
<dbReference type="Proteomes" id="UP000076078">
    <property type="component" value="Unassembled WGS sequence"/>
</dbReference>
<dbReference type="STRING" id="361077.A0A151ZH48"/>